<gene>
    <name evidence="1" type="ORF">Q7C36_013481</name>
</gene>
<sequence>MQGESGGRKTASPCPQARAAFELWDDAVHFIILMSGSKTAALQPLSVPAFNSSSFMESNGCGLTPGNWIAGRTLEPLAYSLSRNTVKRGFFNKNSI</sequence>
<reference evidence="1" key="1">
    <citation type="submission" date="2023-08" db="EMBL/GenBank/DDBJ databases">
        <title>Pelteobagrus vachellii genome.</title>
        <authorList>
            <person name="Liu H."/>
        </authorList>
    </citation>
    <scope>NUCLEOTIDE SEQUENCE</scope>
    <source>
        <strain evidence="1">PRFRI_2022a</strain>
        <tissue evidence="1">Muscle</tissue>
    </source>
</reference>
<protein>
    <submittedName>
        <fullName evidence="1">Uncharacterized protein</fullName>
    </submittedName>
</protein>
<name>A0AA88SMJ0_TACVA</name>
<dbReference type="Proteomes" id="UP001187315">
    <property type="component" value="Unassembled WGS sequence"/>
</dbReference>
<proteinExistence type="predicted"/>
<evidence type="ECO:0000313" key="2">
    <source>
        <dbReference type="Proteomes" id="UP001187315"/>
    </source>
</evidence>
<accession>A0AA88SMJ0</accession>
<keyword evidence="2" id="KW-1185">Reference proteome</keyword>
<organism evidence="1 2">
    <name type="scientific">Tachysurus vachellii</name>
    <name type="common">Darkbarbel catfish</name>
    <name type="synonym">Pelteobagrus vachellii</name>
    <dbReference type="NCBI Taxonomy" id="175792"/>
    <lineage>
        <taxon>Eukaryota</taxon>
        <taxon>Metazoa</taxon>
        <taxon>Chordata</taxon>
        <taxon>Craniata</taxon>
        <taxon>Vertebrata</taxon>
        <taxon>Euteleostomi</taxon>
        <taxon>Actinopterygii</taxon>
        <taxon>Neopterygii</taxon>
        <taxon>Teleostei</taxon>
        <taxon>Ostariophysi</taxon>
        <taxon>Siluriformes</taxon>
        <taxon>Bagridae</taxon>
        <taxon>Tachysurus</taxon>
    </lineage>
</organism>
<dbReference type="AlphaFoldDB" id="A0AA88SMJ0"/>
<evidence type="ECO:0000313" key="1">
    <source>
        <dbReference type="EMBL" id="KAK2838667.1"/>
    </source>
</evidence>
<comment type="caution">
    <text evidence="1">The sequence shown here is derived from an EMBL/GenBank/DDBJ whole genome shotgun (WGS) entry which is preliminary data.</text>
</comment>
<dbReference type="EMBL" id="JAVHJS010000013">
    <property type="protein sequence ID" value="KAK2838667.1"/>
    <property type="molecule type" value="Genomic_DNA"/>
</dbReference>